<gene>
    <name evidence="4" type="ORF">KACHI17_09700</name>
</gene>
<feature type="domain" description="PDZ" evidence="3">
    <location>
        <begin position="305"/>
        <end position="387"/>
    </location>
</feature>
<dbReference type="InterPro" id="IPR001940">
    <property type="entry name" value="Peptidase_S1C"/>
</dbReference>
<evidence type="ECO:0000313" key="4">
    <source>
        <dbReference type="EMBL" id="BFG70089.1"/>
    </source>
</evidence>
<dbReference type="PANTHER" id="PTHR43343:SF3">
    <property type="entry name" value="PROTEASE DO-LIKE 8, CHLOROPLASTIC"/>
    <property type="match status" value="1"/>
</dbReference>
<dbReference type="InterPro" id="IPR009003">
    <property type="entry name" value="Peptidase_S1_PA"/>
</dbReference>
<reference evidence="4" key="1">
    <citation type="submission" date="2024-02" db="EMBL/GenBank/DDBJ databases">
        <title>Sediminibacterium planktonica sp. nov. and Sediminibacterium longus sp. nov., isolated from surface lake and river water.</title>
        <authorList>
            <person name="Watanabe K."/>
            <person name="Takemine S."/>
            <person name="Ishii Y."/>
            <person name="Ogata Y."/>
            <person name="Shindo C."/>
            <person name="Suda W."/>
        </authorList>
    </citation>
    <scope>NUCLEOTIDE SEQUENCE</scope>
    <source>
        <strain evidence="4">KACHI17</strain>
    </source>
</reference>
<keyword evidence="2" id="KW-0378">Hydrolase</keyword>
<dbReference type="PANTHER" id="PTHR43343">
    <property type="entry name" value="PEPTIDASE S12"/>
    <property type="match status" value="1"/>
</dbReference>
<keyword evidence="1" id="KW-0645">Protease</keyword>
<dbReference type="SMART" id="SM00228">
    <property type="entry name" value="PDZ"/>
    <property type="match status" value="2"/>
</dbReference>
<proteinExistence type="predicted"/>
<dbReference type="RefSeq" id="WP_353550380.1">
    <property type="nucleotide sequence ID" value="NZ_AP029612.1"/>
</dbReference>
<name>A0AAT9GHG7_9BACT</name>
<dbReference type="InterPro" id="IPR001478">
    <property type="entry name" value="PDZ"/>
</dbReference>
<evidence type="ECO:0000256" key="1">
    <source>
        <dbReference type="ARBA" id="ARBA00022670"/>
    </source>
</evidence>
<dbReference type="GO" id="GO:0006508">
    <property type="term" value="P:proteolysis"/>
    <property type="evidence" value="ECO:0007669"/>
    <property type="project" value="UniProtKB-KW"/>
</dbReference>
<dbReference type="AlphaFoldDB" id="A0AAT9GHG7"/>
<dbReference type="GO" id="GO:0004252">
    <property type="term" value="F:serine-type endopeptidase activity"/>
    <property type="evidence" value="ECO:0007669"/>
    <property type="project" value="InterPro"/>
</dbReference>
<protein>
    <submittedName>
        <fullName evidence="4">Trypsin-like peptidase domain-containing protein</fullName>
    </submittedName>
</protein>
<dbReference type="Pfam" id="PF13180">
    <property type="entry name" value="PDZ_2"/>
    <property type="match status" value="1"/>
</dbReference>
<dbReference type="Gene3D" id="2.40.10.120">
    <property type="match status" value="1"/>
</dbReference>
<dbReference type="InterPro" id="IPR036034">
    <property type="entry name" value="PDZ_sf"/>
</dbReference>
<dbReference type="Gene3D" id="2.30.42.10">
    <property type="match status" value="2"/>
</dbReference>
<dbReference type="PRINTS" id="PR00834">
    <property type="entry name" value="PROTEASES2C"/>
</dbReference>
<dbReference type="PROSITE" id="PS50106">
    <property type="entry name" value="PDZ"/>
    <property type="match status" value="1"/>
</dbReference>
<evidence type="ECO:0000259" key="3">
    <source>
        <dbReference type="PROSITE" id="PS50106"/>
    </source>
</evidence>
<dbReference type="InterPro" id="IPR051201">
    <property type="entry name" value="Chloro_Bact_Ser_Proteases"/>
</dbReference>
<dbReference type="SUPFAM" id="SSF50494">
    <property type="entry name" value="Trypsin-like serine proteases"/>
    <property type="match status" value="1"/>
</dbReference>
<dbReference type="Pfam" id="PF13365">
    <property type="entry name" value="Trypsin_2"/>
    <property type="match status" value="1"/>
</dbReference>
<dbReference type="EMBL" id="AP029612">
    <property type="protein sequence ID" value="BFG70089.1"/>
    <property type="molecule type" value="Genomic_DNA"/>
</dbReference>
<dbReference type="CDD" id="cd06779">
    <property type="entry name" value="cpPDZ_Deg_HtrA-like"/>
    <property type="match status" value="1"/>
</dbReference>
<accession>A0AAT9GHG7</accession>
<organism evidence="4">
    <name type="scientific">Sediminibacterium sp. KACHI17</name>
    <dbReference type="NCBI Taxonomy" id="1751071"/>
    <lineage>
        <taxon>Bacteria</taxon>
        <taxon>Pseudomonadati</taxon>
        <taxon>Bacteroidota</taxon>
        <taxon>Chitinophagia</taxon>
        <taxon>Chitinophagales</taxon>
        <taxon>Chitinophagaceae</taxon>
        <taxon>Sediminibacterium</taxon>
    </lineage>
</organism>
<evidence type="ECO:0000256" key="2">
    <source>
        <dbReference type="ARBA" id="ARBA00022801"/>
    </source>
</evidence>
<dbReference type="SUPFAM" id="SSF50156">
    <property type="entry name" value="PDZ domain-like"/>
    <property type="match status" value="2"/>
</dbReference>
<sequence length="506" mass="53789">MHMNLKNILAVVAISATTAVLSVWGFSKYNDYQRAGMQEEGKLPVNYAGFFDKNNNIGAAVDFTPAATSATPAVVHIKTKTKARQVSNRQRNPFADMFGDDFGDFFGGPRVIPEQRASGSGVLITEDGYIITNNHVVDGADEINVTLANKKSYKGTVIGTDPSSDIAVIKIEGKSLPYLVYGNSDEVKLGQWVLAIGYPLNLDATVTAGIVSAKSRSIGINSRQSQSPVESFIQTDAAVNSGNSGGALINTSGELIGINSAIASPTGSYAGYSYAIPVNIVKKIVTDIVKFGTVQRAYIGINYPNENLSDEQKRELEKEIGVAIKEGEGVYITGVPEGGAAAAAGLKKGDIVTKVNGNPVTSGPELQEQVALYKPGDKITLAYKRGGKENTVGITLKNKVGTTDIVKTTSIMEQIGGELENIDKSLATANDIKGGVRVRKVGSGLLSKSRMQDGFVITGVNGREVKNLEEFQEILSSLKGSGIIRLEGIYPGFEGNYTYPLTLSKE</sequence>